<evidence type="ECO:0000256" key="5">
    <source>
        <dbReference type="ARBA" id="ARBA00022989"/>
    </source>
</evidence>
<reference evidence="10 11" key="1">
    <citation type="submission" date="2019-10" db="EMBL/GenBank/DDBJ databases">
        <title>Alkalibaculum tamaniensis sp.nov., a new alkaliphilic acetogen, isolated on methoxylated aromatics from a mud volcano.</title>
        <authorList>
            <person name="Khomyakova M.A."/>
            <person name="Merkel A.Y."/>
            <person name="Bonch-Osmolovskaya E.A."/>
            <person name="Slobodkin A.I."/>
        </authorList>
    </citation>
    <scope>NUCLEOTIDE SEQUENCE [LARGE SCALE GENOMIC DNA]</scope>
    <source>
        <strain evidence="10 11">M08DMB</strain>
    </source>
</reference>
<feature type="transmembrane region" description="Helical" evidence="8">
    <location>
        <begin position="320"/>
        <end position="342"/>
    </location>
</feature>
<evidence type="ECO:0000256" key="6">
    <source>
        <dbReference type="ARBA" id="ARBA00023136"/>
    </source>
</evidence>
<dbReference type="Proteomes" id="UP000440004">
    <property type="component" value="Unassembled WGS sequence"/>
</dbReference>
<evidence type="ECO:0000259" key="9">
    <source>
        <dbReference type="Pfam" id="PF00361"/>
    </source>
</evidence>
<feature type="transmembrane region" description="Helical" evidence="8">
    <location>
        <begin position="433"/>
        <end position="452"/>
    </location>
</feature>
<evidence type="ECO:0000256" key="3">
    <source>
        <dbReference type="ARBA" id="ARBA00022475"/>
    </source>
</evidence>
<feature type="transmembrane region" description="Helical" evidence="8">
    <location>
        <begin position="6"/>
        <end position="23"/>
    </location>
</feature>
<feature type="transmembrane region" description="Helical" evidence="8">
    <location>
        <begin position="155"/>
        <end position="175"/>
    </location>
</feature>
<feature type="transmembrane region" description="Helical" evidence="8">
    <location>
        <begin position="124"/>
        <end position="143"/>
    </location>
</feature>
<dbReference type="EMBL" id="WHNX01000010">
    <property type="protein sequence ID" value="MPW25753.1"/>
    <property type="molecule type" value="Genomic_DNA"/>
</dbReference>
<feature type="transmembrane region" description="Helical" evidence="8">
    <location>
        <begin position="362"/>
        <end position="380"/>
    </location>
</feature>
<gene>
    <name evidence="10" type="ORF">GC105_08115</name>
</gene>
<protein>
    <submittedName>
        <fullName evidence="10">Proton-conducting membrane transporter</fullName>
    </submittedName>
</protein>
<accession>A0A6A7K9G8</accession>
<feature type="transmembrane region" description="Helical" evidence="8">
    <location>
        <begin position="235"/>
        <end position="253"/>
    </location>
</feature>
<evidence type="ECO:0000256" key="1">
    <source>
        <dbReference type="ARBA" id="ARBA00004651"/>
    </source>
</evidence>
<evidence type="ECO:0000313" key="10">
    <source>
        <dbReference type="EMBL" id="MPW25753.1"/>
    </source>
</evidence>
<feature type="transmembrane region" description="Helical" evidence="8">
    <location>
        <begin position="268"/>
        <end position="286"/>
    </location>
</feature>
<sequence length="532" mass="59339">MIDLLWIILLPIIIAAFSMILPIKLSKYIIVIMQICLVIIAFINFAYVRVNGIVLQSIGDWPSNVSITLRADLLATVMVLLTVILFLAMVLYNTKQKYLNNLFLFLFSVLEGLIIALFLSNDLFNVFVLIEVATVVISVLIMFKKDSQSIYDGMLYLLINVVAMSFFLLGVGMLYKALGVIDLFGIESAVSRLDSADSIILPYAFIITAVSLKAALMPLFSWLPRAHGTPSAPSVISAVLSGLYVKSGIYLFIRIQDAFASQIDTSEYFLIMGFITAVVGFILATAQKDIKLILAYGTVSQIGLIMMGLNMNHIETTWGAIYHIVNHAFFKSALFLTAGMIIDEYKTRDVYKIRGVFKRMPIVSIASIFAILGVTGAPLFNGSISKYLIAYGTSGSWAEYGLLFINLGTIIYIVKYSQMFFGLDTGIRCRSDFYRNTVVFVLGIICFIGGIFGEKSIEFLFDVKMPVDPLLYGTKAIIFIITLFIGILIYHGFLINSKFLSKLNKFELSFNEVCLTLTLFFSFTLVYLKITQ</sequence>
<keyword evidence="5 8" id="KW-1133">Transmembrane helix</keyword>
<evidence type="ECO:0000256" key="8">
    <source>
        <dbReference type="SAM" id="Phobius"/>
    </source>
</evidence>
<feature type="domain" description="NADH:quinone oxidoreductase/Mrp antiporter transmembrane" evidence="9">
    <location>
        <begin position="120"/>
        <end position="393"/>
    </location>
</feature>
<dbReference type="AlphaFoldDB" id="A0A6A7K9G8"/>
<comment type="caution">
    <text evidence="10">The sequence shown here is derived from an EMBL/GenBank/DDBJ whole genome shotgun (WGS) entry which is preliminary data.</text>
</comment>
<proteinExistence type="inferred from homology"/>
<comment type="similarity">
    <text evidence="2">Belongs to the CPA3 antiporters (TC 2.A.63) subunit D family.</text>
</comment>
<feature type="transmembrane region" description="Helical" evidence="8">
    <location>
        <begin position="472"/>
        <end position="496"/>
    </location>
</feature>
<dbReference type="InterPro" id="IPR050586">
    <property type="entry name" value="CPA3_Na-H_Antiporter_D"/>
</dbReference>
<evidence type="ECO:0000256" key="2">
    <source>
        <dbReference type="ARBA" id="ARBA00005346"/>
    </source>
</evidence>
<dbReference type="RefSeq" id="WP_152803524.1">
    <property type="nucleotide sequence ID" value="NZ_WHNX01000010.1"/>
</dbReference>
<keyword evidence="6 8" id="KW-0472">Membrane</keyword>
<dbReference type="Pfam" id="PF00361">
    <property type="entry name" value="Proton_antipo_M"/>
    <property type="match status" value="1"/>
</dbReference>
<dbReference type="PANTHER" id="PTHR42703">
    <property type="entry name" value="NADH DEHYDROGENASE"/>
    <property type="match status" value="1"/>
</dbReference>
<feature type="transmembrane region" description="Helical" evidence="8">
    <location>
        <begin position="28"/>
        <end position="47"/>
    </location>
</feature>
<dbReference type="PANTHER" id="PTHR42703:SF1">
    <property type="entry name" value="NA(+)_H(+) ANTIPORTER SUBUNIT D1"/>
    <property type="match status" value="1"/>
</dbReference>
<keyword evidence="3" id="KW-1003">Cell membrane</keyword>
<evidence type="ECO:0000313" key="11">
    <source>
        <dbReference type="Proteomes" id="UP000440004"/>
    </source>
</evidence>
<feature type="transmembrane region" description="Helical" evidence="8">
    <location>
        <begin position="200"/>
        <end position="223"/>
    </location>
</feature>
<evidence type="ECO:0000256" key="7">
    <source>
        <dbReference type="RuleBase" id="RU000320"/>
    </source>
</evidence>
<organism evidence="10 11">
    <name type="scientific">Alkalibaculum sporogenes</name>
    <dbReference type="NCBI Taxonomy" id="2655001"/>
    <lineage>
        <taxon>Bacteria</taxon>
        <taxon>Bacillati</taxon>
        <taxon>Bacillota</taxon>
        <taxon>Clostridia</taxon>
        <taxon>Eubacteriales</taxon>
        <taxon>Eubacteriaceae</taxon>
        <taxon>Alkalibaculum</taxon>
    </lineage>
</organism>
<feature type="transmembrane region" description="Helical" evidence="8">
    <location>
        <begin position="293"/>
        <end position="314"/>
    </location>
</feature>
<dbReference type="GO" id="GO:0005886">
    <property type="term" value="C:plasma membrane"/>
    <property type="evidence" value="ECO:0007669"/>
    <property type="project" value="UniProtKB-SubCell"/>
</dbReference>
<feature type="transmembrane region" description="Helical" evidence="8">
    <location>
        <begin position="400"/>
        <end position="421"/>
    </location>
</feature>
<name>A0A6A7K9G8_9FIRM</name>
<evidence type="ECO:0000256" key="4">
    <source>
        <dbReference type="ARBA" id="ARBA00022692"/>
    </source>
</evidence>
<dbReference type="InterPro" id="IPR001750">
    <property type="entry name" value="ND/Mrp_TM"/>
</dbReference>
<comment type="subcellular location">
    <subcellularLocation>
        <location evidence="1">Cell membrane</location>
        <topology evidence="1">Multi-pass membrane protein</topology>
    </subcellularLocation>
    <subcellularLocation>
        <location evidence="7">Membrane</location>
        <topology evidence="7">Multi-pass membrane protein</topology>
    </subcellularLocation>
</comment>
<feature type="transmembrane region" description="Helical" evidence="8">
    <location>
        <begin position="98"/>
        <end position="118"/>
    </location>
</feature>
<feature type="transmembrane region" description="Helical" evidence="8">
    <location>
        <begin position="508"/>
        <end position="528"/>
    </location>
</feature>
<keyword evidence="11" id="KW-1185">Reference proteome</keyword>
<feature type="transmembrane region" description="Helical" evidence="8">
    <location>
        <begin position="67"/>
        <end position="91"/>
    </location>
</feature>
<keyword evidence="4 7" id="KW-0812">Transmembrane</keyword>